<dbReference type="PROSITE" id="PS51352">
    <property type="entry name" value="THIOREDOXIN_2"/>
    <property type="match status" value="1"/>
</dbReference>
<feature type="domain" description="Thioredoxin" evidence="2">
    <location>
        <begin position="2"/>
        <end position="183"/>
    </location>
</feature>
<dbReference type="PANTHER" id="PTHR13887">
    <property type="entry name" value="GLUTATHIONE S-TRANSFERASE KAPPA"/>
    <property type="match status" value="1"/>
</dbReference>
<reference evidence="3 4" key="1">
    <citation type="journal article" date="2019" name="Int. J. Syst. Evol. Microbiol.">
        <title>The Global Catalogue of Microorganisms (GCM) 10K type strain sequencing project: providing services to taxonomists for standard genome sequencing and annotation.</title>
        <authorList>
            <consortium name="The Broad Institute Genomics Platform"/>
            <consortium name="The Broad Institute Genome Sequencing Center for Infectious Disease"/>
            <person name="Wu L."/>
            <person name="Ma J."/>
        </authorList>
    </citation>
    <scope>NUCLEOTIDE SEQUENCE [LARGE SCALE GENOMIC DNA]</scope>
    <source>
        <strain evidence="3 4">JCM 11896</strain>
    </source>
</reference>
<dbReference type="Proteomes" id="UP001501414">
    <property type="component" value="Unassembled WGS sequence"/>
</dbReference>
<dbReference type="Pfam" id="PF13462">
    <property type="entry name" value="Thioredoxin_4"/>
    <property type="match status" value="1"/>
</dbReference>
<dbReference type="RefSeq" id="WP_344019652.1">
    <property type="nucleotide sequence ID" value="NZ_BAAAJK010000005.1"/>
</dbReference>
<comment type="caution">
    <text evidence="3">The sequence shown here is derived from an EMBL/GenBank/DDBJ whole genome shotgun (WGS) entry which is preliminary data.</text>
</comment>
<name>A0ABN1XKJ8_9PSEU</name>
<dbReference type="InterPro" id="IPR036249">
    <property type="entry name" value="Thioredoxin-like_sf"/>
</dbReference>
<evidence type="ECO:0000256" key="1">
    <source>
        <dbReference type="ARBA" id="ARBA00005791"/>
    </source>
</evidence>
<keyword evidence="4" id="KW-1185">Reference proteome</keyword>
<evidence type="ECO:0000313" key="4">
    <source>
        <dbReference type="Proteomes" id="UP001501414"/>
    </source>
</evidence>
<dbReference type="Gene3D" id="3.40.30.10">
    <property type="entry name" value="Glutaredoxin"/>
    <property type="match status" value="1"/>
</dbReference>
<protein>
    <submittedName>
        <fullName evidence="3">DsbA family protein</fullName>
    </submittedName>
</protein>
<gene>
    <name evidence="3" type="ORF">GCM10009613_14360</name>
</gene>
<comment type="similarity">
    <text evidence="1">Belongs to the thioredoxin family. DsbA subfamily.</text>
</comment>
<dbReference type="InterPro" id="IPR013766">
    <property type="entry name" value="Thioredoxin_domain"/>
</dbReference>
<dbReference type="PANTHER" id="PTHR13887:SF55">
    <property type="entry name" value="SLR0313 PROTEIN"/>
    <property type="match status" value="1"/>
</dbReference>
<dbReference type="SUPFAM" id="SSF52833">
    <property type="entry name" value="Thioredoxin-like"/>
    <property type="match status" value="1"/>
</dbReference>
<dbReference type="EMBL" id="BAAAJK010000005">
    <property type="protein sequence ID" value="GAA1384082.1"/>
    <property type="molecule type" value="Genomic_DNA"/>
</dbReference>
<accession>A0ABN1XKJ8</accession>
<proteinExistence type="inferred from homology"/>
<sequence>MHAVCRRCPISPLDPPVGPYDHTLGPSTAEFTLVEYGDYECPYCRAAVPVIGQVRERLGDRLRFAFRHFPLHELHPHALAAALAAEMAALEGRFWEMHDAMFAPGPPRLSQDDLARHAETAGVPPERVLWPATRKVEDRVEAGFNAAVRGGVRGTPTLFVNGYQYHGDVTLEALTAALEQEPVSS</sequence>
<dbReference type="InterPro" id="IPR012336">
    <property type="entry name" value="Thioredoxin-like_fold"/>
</dbReference>
<evidence type="ECO:0000259" key="2">
    <source>
        <dbReference type="PROSITE" id="PS51352"/>
    </source>
</evidence>
<evidence type="ECO:0000313" key="3">
    <source>
        <dbReference type="EMBL" id="GAA1384082.1"/>
    </source>
</evidence>
<organism evidence="3 4">
    <name type="scientific">Pseudonocardia kongjuensis</name>
    <dbReference type="NCBI Taxonomy" id="102227"/>
    <lineage>
        <taxon>Bacteria</taxon>
        <taxon>Bacillati</taxon>
        <taxon>Actinomycetota</taxon>
        <taxon>Actinomycetes</taxon>
        <taxon>Pseudonocardiales</taxon>
        <taxon>Pseudonocardiaceae</taxon>
        <taxon>Pseudonocardia</taxon>
    </lineage>
</organism>